<evidence type="ECO:0000313" key="4">
    <source>
        <dbReference type="EMBL" id="MTD54403.1"/>
    </source>
</evidence>
<dbReference type="AlphaFoldDB" id="A0A6N7YZP2"/>
<dbReference type="PRINTS" id="PR00455">
    <property type="entry name" value="HTHTETR"/>
</dbReference>
<protein>
    <submittedName>
        <fullName evidence="4">TetR family transcriptional regulator</fullName>
    </submittedName>
</protein>
<evidence type="ECO:0000259" key="3">
    <source>
        <dbReference type="PROSITE" id="PS50977"/>
    </source>
</evidence>
<dbReference type="InterPro" id="IPR050109">
    <property type="entry name" value="HTH-type_TetR-like_transc_reg"/>
</dbReference>
<feature type="domain" description="HTH tetR-type" evidence="3">
    <location>
        <begin position="116"/>
        <end position="176"/>
    </location>
</feature>
<dbReference type="Proteomes" id="UP000440096">
    <property type="component" value="Unassembled WGS sequence"/>
</dbReference>
<keyword evidence="5" id="KW-1185">Reference proteome</keyword>
<dbReference type="GO" id="GO:0000976">
    <property type="term" value="F:transcription cis-regulatory region binding"/>
    <property type="evidence" value="ECO:0007669"/>
    <property type="project" value="TreeGrafter"/>
</dbReference>
<dbReference type="OrthoDB" id="4542210at2"/>
<gene>
    <name evidence="4" type="ORF">GKO32_10515</name>
</gene>
<dbReference type="SUPFAM" id="SSF46689">
    <property type="entry name" value="Homeodomain-like"/>
    <property type="match status" value="1"/>
</dbReference>
<evidence type="ECO:0000256" key="1">
    <source>
        <dbReference type="ARBA" id="ARBA00023125"/>
    </source>
</evidence>
<dbReference type="PROSITE" id="PS50977">
    <property type="entry name" value="HTH_TETR_2"/>
    <property type="match status" value="1"/>
</dbReference>
<proteinExistence type="predicted"/>
<accession>A0A6N7YZP2</accession>
<dbReference type="InterPro" id="IPR009057">
    <property type="entry name" value="Homeodomain-like_sf"/>
</dbReference>
<dbReference type="Gene3D" id="1.10.357.10">
    <property type="entry name" value="Tetracycline Repressor, domain 2"/>
    <property type="match status" value="1"/>
</dbReference>
<dbReference type="GO" id="GO:0003700">
    <property type="term" value="F:DNA-binding transcription factor activity"/>
    <property type="evidence" value="ECO:0007669"/>
    <property type="project" value="TreeGrafter"/>
</dbReference>
<evidence type="ECO:0000256" key="2">
    <source>
        <dbReference type="PROSITE-ProRule" id="PRU00335"/>
    </source>
</evidence>
<evidence type="ECO:0000313" key="5">
    <source>
        <dbReference type="Proteomes" id="UP000440096"/>
    </source>
</evidence>
<keyword evidence="1 2" id="KW-0238">DNA-binding</keyword>
<sequence>MLPPIFVPASSNATEAPARAAIPAAVSAAAPLPATTTSNSLAGKVCAAAFIESLRWNSGAPVSDYRSDRTDSPHCRRSPASCQYGVAGTVRDVERPLIRKVADTPPAAPSQRRDQVATRRRILDAGRRLIETGGPEAFSTDAVAAEAEVGKGTVFRHFGDRAGLIAALVDEYLTVQREAIVSGPPPLGPGAPPAERLDAYIVAGIRLQHENLAIAVTCQLEFGQNALASSGPLHAHVAGLLRDLGVGKPEIIATMLLEALSPVSIYVLLERGDHLDEVIAAARQLVAAIVAHPSPAVTTAGRRAPATRPRPR</sequence>
<organism evidence="4 5">
    <name type="scientific">Amycolatopsis pithecellobii</name>
    <dbReference type="NCBI Taxonomy" id="664692"/>
    <lineage>
        <taxon>Bacteria</taxon>
        <taxon>Bacillati</taxon>
        <taxon>Actinomycetota</taxon>
        <taxon>Actinomycetes</taxon>
        <taxon>Pseudonocardiales</taxon>
        <taxon>Pseudonocardiaceae</taxon>
        <taxon>Amycolatopsis</taxon>
    </lineage>
</organism>
<name>A0A6N7YZP2_9PSEU</name>
<dbReference type="InterPro" id="IPR001647">
    <property type="entry name" value="HTH_TetR"/>
</dbReference>
<dbReference type="PANTHER" id="PTHR30055:SF209">
    <property type="entry name" value="POSSIBLE TRANSCRIPTIONAL REGULATORY PROTEIN (PROBABLY TETR-FAMILY)"/>
    <property type="match status" value="1"/>
</dbReference>
<dbReference type="PANTHER" id="PTHR30055">
    <property type="entry name" value="HTH-TYPE TRANSCRIPTIONAL REGULATOR RUTR"/>
    <property type="match status" value="1"/>
</dbReference>
<reference evidence="4 5" key="1">
    <citation type="submission" date="2019-11" db="EMBL/GenBank/DDBJ databases">
        <title>Draft genome of Amycolatopsis RM579.</title>
        <authorList>
            <person name="Duangmal K."/>
            <person name="Mingma R."/>
        </authorList>
    </citation>
    <scope>NUCLEOTIDE SEQUENCE [LARGE SCALE GENOMIC DNA]</scope>
    <source>
        <strain evidence="4 5">RM579</strain>
    </source>
</reference>
<dbReference type="EMBL" id="WMBA01000011">
    <property type="protein sequence ID" value="MTD54403.1"/>
    <property type="molecule type" value="Genomic_DNA"/>
</dbReference>
<dbReference type="Pfam" id="PF00440">
    <property type="entry name" value="TetR_N"/>
    <property type="match status" value="1"/>
</dbReference>
<feature type="DNA-binding region" description="H-T-H motif" evidence="2">
    <location>
        <begin position="139"/>
        <end position="158"/>
    </location>
</feature>
<comment type="caution">
    <text evidence="4">The sequence shown here is derived from an EMBL/GenBank/DDBJ whole genome shotgun (WGS) entry which is preliminary data.</text>
</comment>